<name>A0ABX8CJ67_9NOCA</name>
<dbReference type="RefSeq" id="WP_213555485.1">
    <property type="nucleotide sequence ID" value="NZ_JBHZDI010000254.1"/>
</dbReference>
<dbReference type="EMBL" id="CP074371">
    <property type="protein sequence ID" value="QVI19452.1"/>
    <property type="molecule type" value="Genomic_DNA"/>
</dbReference>
<organism evidence="1 2">
    <name type="scientific">Nocardia tengchongensis</name>
    <dbReference type="NCBI Taxonomy" id="2055889"/>
    <lineage>
        <taxon>Bacteria</taxon>
        <taxon>Bacillati</taxon>
        <taxon>Actinomycetota</taxon>
        <taxon>Actinomycetes</taxon>
        <taxon>Mycobacteriales</taxon>
        <taxon>Nocardiaceae</taxon>
        <taxon>Nocardia</taxon>
    </lineage>
</organism>
<accession>A0ABX8CJ67</accession>
<evidence type="ECO:0000313" key="1">
    <source>
        <dbReference type="EMBL" id="QVI19452.1"/>
    </source>
</evidence>
<dbReference type="Proteomes" id="UP000683310">
    <property type="component" value="Chromosome"/>
</dbReference>
<protein>
    <recommendedName>
        <fullName evidence="3">SAV-6107-like HEPN domain-containing protein</fullName>
    </recommendedName>
</protein>
<sequence>MSRTPIDGAAPADSLSAVPLPYSALGSGSLAMAQQAHRVNTDLRAVTDATDQAVHALDRFRRFLSQWRILVLRHRMRARIGDLLDPIDADLSAGGDWMELLYTLGREFRSAPVTLDTAMLREQLTRIERAAAAGY</sequence>
<evidence type="ECO:0008006" key="3">
    <source>
        <dbReference type="Google" id="ProtNLM"/>
    </source>
</evidence>
<gene>
    <name evidence="1" type="ORF">KHQ06_24105</name>
</gene>
<keyword evidence="2" id="KW-1185">Reference proteome</keyword>
<proteinExistence type="predicted"/>
<reference evidence="1 2" key="1">
    <citation type="submission" date="2021-04" db="EMBL/GenBank/DDBJ databases">
        <title>Nocardia tengchongensis.</title>
        <authorList>
            <person name="Zhuang k."/>
            <person name="Ran Y."/>
            <person name="Li W."/>
        </authorList>
    </citation>
    <scope>NUCLEOTIDE SEQUENCE [LARGE SCALE GENOMIC DNA]</scope>
    <source>
        <strain evidence="1 2">CFH S0057</strain>
    </source>
</reference>
<evidence type="ECO:0000313" key="2">
    <source>
        <dbReference type="Proteomes" id="UP000683310"/>
    </source>
</evidence>